<keyword evidence="4" id="KW-1185">Reference proteome</keyword>
<feature type="transmembrane region" description="Helical" evidence="2">
    <location>
        <begin position="223"/>
        <end position="246"/>
    </location>
</feature>
<accession>A0AAD4GBP9</accession>
<dbReference type="Proteomes" id="UP001194468">
    <property type="component" value="Unassembled WGS sequence"/>
</dbReference>
<keyword evidence="2" id="KW-0472">Membrane</keyword>
<evidence type="ECO:0000256" key="2">
    <source>
        <dbReference type="SAM" id="Phobius"/>
    </source>
</evidence>
<reference evidence="3" key="1">
    <citation type="submission" date="2019-10" db="EMBL/GenBank/DDBJ databases">
        <authorList>
            <consortium name="DOE Joint Genome Institute"/>
            <person name="Kuo A."/>
            <person name="Miyauchi S."/>
            <person name="Kiss E."/>
            <person name="Drula E."/>
            <person name="Kohler A."/>
            <person name="Sanchez-Garcia M."/>
            <person name="Andreopoulos B."/>
            <person name="Barry K.W."/>
            <person name="Bonito G."/>
            <person name="Buee M."/>
            <person name="Carver A."/>
            <person name="Chen C."/>
            <person name="Cichocki N."/>
            <person name="Clum A."/>
            <person name="Culley D."/>
            <person name="Crous P.W."/>
            <person name="Fauchery L."/>
            <person name="Girlanda M."/>
            <person name="Hayes R."/>
            <person name="Keri Z."/>
            <person name="LaButti K."/>
            <person name="Lipzen A."/>
            <person name="Lombard V."/>
            <person name="Magnuson J."/>
            <person name="Maillard F."/>
            <person name="Morin E."/>
            <person name="Murat C."/>
            <person name="Nolan M."/>
            <person name="Ohm R."/>
            <person name="Pangilinan J."/>
            <person name="Pereira M."/>
            <person name="Perotto S."/>
            <person name="Peter M."/>
            <person name="Riley R."/>
            <person name="Sitrit Y."/>
            <person name="Stielow B."/>
            <person name="Szollosi G."/>
            <person name="Zifcakova L."/>
            <person name="Stursova M."/>
            <person name="Spatafora J.W."/>
            <person name="Tedersoo L."/>
            <person name="Vaario L.-M."/>
            <person name="Yamada A."/>
            <person name="Yan M."/>
            <person name="Wang P."/>
            <person name="Xu J."/>
            <person name="Bruns T."/>
            <person name="Baldrian P."/>
            <person name="Vilgalys R."/>
            <person name="Henrissat B."/>
            <person name="Grigoriev I.V."/>
            <person name="Hibbett D."/>
            <person name="Nagy L.G."/>
            <person name="Martin F.M."/>
        </authorList>
    </citation>
    <scope>NUCLEOTIDE SEQUENCE</scope>
    <source>
        <strain evidence="3">BED1</strain>
    </source>
</reference>
<feature type="transmembrane region" description="Helical" evidence="2">
    <location>
        <begin position="158"/>
        <end position="180"/>
    </location>
</feature>
<reference evidence="3" key="2">
    <citation type="journal article" date="2020" name="Nat. Commun.">
        <title>Large-scale genome sequencing of mycorrhizal fungi provides insights into the early evolution of symbiotic traits.</title>
        <authorList>
            <person name="Miyauchi S."/>
            <person name="Kiss E."/>
            <person name="Kuo A."/>
            <person name="Drula E."/>
            <person name="Kohler A."/>
            <person name="Sanchez-Garcia M."/>
            <person name="Morin E."/>
            <person name="Andreopoulos B."/>
            <person name="Barry K.W."/>
            <person name="Bonito G."/>
            <person name="Buee M."/>
            <person name="Carver A."/>
            <person name="Chen C."/>
            <person name="Cichocki N."/>
            <person name="Clum A."/>
            <person name="Culley D."/>
            <person name="Crous P.W."/>
            <person name="Fauchery L."/>
            <person name="Girlanda M."/>
            <person name="Hayes R.D."/>
            <person name="Keri Z."/>
            <person name="LaButti K."/>
            <person name="Lipzen A."/>
            <person name="Lombard V."/>
            <person name="Magnuson J."/>
            <person name="Maillard F."/>
            <person name="Murat C."/>
            <person name="Nolan M."/>
            <person name="Ohm R.A."/>
            <person name="Pangilinan J."/>
            <person name="Pereira M.F."/>
            <person name="Perotto S."/>
            <person name="Peter M."/>
            <person name="Pfister S."/>
            <person name="Riley R."/>
            <person name="Sitrit Y."/>
            <person name="Stielow J.B."/>
            <person name="Szollosi G."/>
            <person name="Zifcakova L."/>
            <person name="Stursova M."/>
            <person name="Spatafora J.W."/>
            <person name="Tedersoo L."/>
            <person name="Vaario L.M."/>
            <person name="Yamada A."/>
            <person name="Yan M."/>
            <person name="Wang P."/>
            <person name="Xu J."/>
            <person name="Bruns T."/>
            <person name="Baldrian P."/>
            <person name="Vilgalys R."/>
            <person name="Dunand C."/>
            <person name="Henrissat B."/>
            <person name="Grigoriev I.V."/>
            <person name="Hibbett D."/>
            <person name="Nagy L.G."/>
            <person name="Martin F.M."/>
        </authorList>
    </citation>
    <scope>NUCLEOTIDE SEQUENCE</scope>
    <source>
        <strain evidence="3">BED1</strain>
    </source>
</reference>
<keyword evidence="2" id="KW-1133">Transmembrane helix</keyword>
<dbReference type="AlphaFoldDB" id="A0AAD4GBP9"/>
<comment type="caution">
    <text evidence="3">The sequence shown here is derived from an EMBL/GenBank/DDBJ whole genome shotgun (WGS) entry which is preliminary data.</text>
</comment>
<feature type="compositionally biased region" description="Polar residues" evidence="1">
    <location>
        <begin position="66"/>
        <end position="88"/>
    </location>
</feature>
<feature type="transmembrane region" description="Helical" evidence="2">
    <location>
        <begin position="116"/>
        <end position="138"/>
    </location>
</feature>
<evidence type="ECO:0000313" key="4">
    <source>
        <dbReference type="Proteomes" id="UP001194468"/>
    </source>
</evidence>
<name>A0AAD4GBP9_BOLED</name>
<evidence type="ECO:0000313" key="3">
    <source>
        <dbReference type="EMBL" id="KAF8436199.1"/>
    </source>
</evidence>
<gene>
    <name evidence="3" type="ORF">L210DRAFT_3762315</name>
</gene>
<feature type="region of interest" description="Disordered" evidence="1">
    <location>
        <begin position="50"/>
        <end position="108"/>
    </location>
</feature>
<organism evidence="3 4">
    <name type="scientific">Boletus edulis BED1</name>
    <dbReference type="NCBI Taxonomy" id="1328754"/>
    <lineage>
        <taxon>Eukaryota</taxon>
        <taxon>Fungi</taxon>
        <taxon>Dikarya</taxon>
        <taxon>Basidiomycota</taxon>
        <taxon>Agaricomycotina</taxon>
        <taxon>Agaricomycetes</taxon>
        <taxon>Agaricomycetidae</taxon>
        <taxon>Boletales</taxon>
        <taxon>Boletineae</taxon>
        <taxon>Boletaceae</taxon>
        <taxon>Boletoideae</taxon>
        <taxon>Boletus</taxon>
    </lineage>
</organism>
<proteinExistence type="predicted"/>
<protein>
    <submittedName>
        <fullName evidence="3">Uncharacterized protein</fullName>
    </submittedName>
</protein>
<evidence type="ECO:0000256" key="1">
    <source>
        <dbReference type="SAM" id="MobiDB-lite"/>
    </source>
</evidence>
<sequence>MVLLLRGNSFLFRGRDHHDMSRLISFSHTAASKNYRVGVSAQIPLFSHPSIRPEQPAEMAEPYASGHQSVNHRSTSPSDDNIPSTTVREGNPSYETLLDDGSPASSTRPDRTLRSWCYTLHAFLVAIHAALAAMLFTHPEHRFSVSIDNTTATIVLKVFLQAFYTIYTAVLVFIVQRLAIYAAMAKQQKLTTIHDVCGAWNSIGAAIHTLWHQTKVMSSPSTILLVLAYLSCISGLHIISSSVIQFEAFNNTIVNVVPSTLAWPYSSVNLTSIDWASVFPLAALWPLLSSAKGLSGNVLYDVPISNDPYIEAVVNTTSISADCGLLSNSLVGNWNSAQGTFFVNVTGLGEVPLNLPGPNMVSFFDSELVGNQYVGF</sequence>
<keyword evidence="2" id="KW-0812">Transmembrane</keyword>
<dbReference type="EMBL" id="WHUW01000022">
    <property type="protein sequence ID" value="KAF8436199.1"/>
    <property type="molecule type" value="Genomic_DNA"/>
</dbReference>